<evidence type="ECO:0000313" key="5">
    <source>
        <dbReference type="EMBL" id="XCD14761.1"/>
    </source>
</evidence>
<evidence type="ECO:0000259" key="4">
    <source>
        <dbReference type="PROSITE" id="PS01124"/>
    </source>
</evidence>
<evidence type="ECO:0000256" key="2">
    <source>
        <dbReference type="ARBA" id="ARBA00023125"/>
    </source>
</evidence>
<keyword evidence="2" id="KW-0238">DNA-binding</keyword>
<keyword evidence="1" id="KW-0805">Transcription regulation</keyword>
<dbReference type="GO" id="GO:0005829">
    <property type="term" value="C:cytosol"/>
    <property type="evidence" value="ECO:0007669"/>
    <property type="project" value="TreeGrafter"/>
</dbReference>
<dbReference type="PRINTS" id="PR00032">
    <property type="entry name" value="HTHARAC"/>
</dbReference>
<protein>
    <submittedName>
        <fullName evidence="5">Helix-turn-helix domain-containing protein</fullName>
    </submittedName>
</protein>
<feature type="domain" description="HTH araC/xylS-type" evidence="4">
    <location>
        <begin position="232"/>
        <end position="329"/>
    </location>
</feature>
<organism evidence="5">
    <name type="scientific">Vibrio chaetopteri</name>
    <dbReference type="NCBI Taxonomy" id="3016528"/>
    <lineage>
        <taxon>Bacteria</taxon>
        <taxon>Pseudomonadati</taxon>
        <taxon>Pseudomonadota</taxon>
        <taxon>Gammaproteobacteria</taxon>
        <taxon>Vibrionales</taxon>
        <taxon>Vibrionaceae</taxon>
        <taxon>Vibrio</taxon>
    </lineage>
</organism>
<dbReference type="SUPFAM" id="SSF46689">
    <property type="entry name" value="Homeodomain-like"/>
    <property type="match status" value="1"/>
</dbReference>
<reference evidence="5" key="1">
    <citation type="submission" date="2023-01" db="EMBL/GenBank/DDBJ databases">
        <title>Vibrio sp. CB1-14 genome sequencing.</title>
        <authorList>
            <person name="Otstavnykh N."/>
            <person name="Isaeva M."/>
            <person name="Meleshko D."/>
        </authorList>
    </citation>
    <scope>NUCLEOTIDE SEQUENCE</scope>
    <source>
        <strain evidence="5">CB1-14</strain>
    </source>
</reference>
<dbReference type="EMBL" id="CP115920">
    <property type="protein sequence ID" value="XCD14761.1"/>
    <property type="molecule type" value="Genomic_DNA"/>
</dbReference>
<dbReference type="RefSeq" id="WP_353496235.1">
    <property type="nucleotide sequence ID" value="NZ_CP115920.1"/>
</dbReference>
<accession>A0AAU8BES7</accession>
<dbReference type="GO" id="GO:0000976">
    <property type="term" value="F:transcription cis-regulatory region binding"/>
    <property type="evidence" value="ECO:0007669"/>
    <property type="project" value="TreeGrafter"/>
</dbReference>
<dbReference type="PROSITE" id="PS01124">
    <property type="entry name" value="HTH_ARAC_FAMILY_2"/>
    <property type="match status" value="1"/>
</dbReference>
<dbReference type="PANTHER" id="PTHR47894">
    <property type="entry name" value="HTH-TYPE TRANSCRIPTIONAL REGULATOR GADX"/>
    <property type="match status" value="1"/>
</dbReference>
<proteinExistence type="predicted"/>
<gene>
    <name evidence="5" type="ORF">PG915_09085</name>
</gene>
<name>A0AAU8BES7_9VIBR</name>
<evidence type="ECO:0000256" key="3">
    <source>
        <dbReference type="ARBA" id="ARBA00023163"/>
    </source>
</evidence>
<sequence>MPTPQEPANRLIKSSYARILVELFREYGEDPHQAIRDSGLPPDLFDLDQEFLPQEPVKRLLYLLGNQLGMTNFGDLVRTAIKQKSLPNLLGQFSECSTVRDALEHSRDVFTYDATNVSVGLETVHGRTWYWCKRENDGSDPFIRSEVWAVLYAIELVRALTKSQWTPKQLKIQIDEIELYQAIIGKSTQYIVSNDRIEWLIEDEILDQQPNITAKDTETQAPLVTWHANFTDQVFTALLPYVREHNLTLENAAKLLKLSPRTLQRRLKEERTNFRHIKDNLVFTVAVDMMSEELSLTHIASQLGFSDISHFSRSFKRISGLTPKLYQKTVLNLNHNHRAQ</sequence>
<dbReference type="GO" id="GO:0003700">
    <property type="term" value="F:DNA-binding transcription factor activity"/>
    <property type="evidence" value="ECO:0007669"/>
    <property type="project" value="InterPro"/>
</dbReference>
<dbReference type="Gene3D" id="1.10.10.60">
    <property type="entry name" value="Homeodomain-like"/>
    <property type="match status" value="1"/>
</dbReference>
<dbReference type="InterPro" id="IPR009057">
    <property type="entry name" value="Homeodomain-like_sf"/>
</dbReference>
<dbReference type="KEGG" id="vck:PG915_09085"/>
<keyword evidence="3" id="KW-0804">Transcription</keyword>
<dbReference type="InterPro" id="IPR020449">
    <property type="entry name" value="Tscrpt_reg_AraC-type_HTH"/>
</dbReference>
<dbReference type="SMART" id="SM00342">
    <property type="entry name" value="HTH_ARAC"/>
    <property type="match status" value="1"/>
</dbReference>
<dbReference type="Pfam" id="PF12833">
    <property type="entry name" value="HTH_18"/>
    <property type="match status" value="1"/>
</dbReference>
<dbReference type="AlphaFoldDB" id="A0AAU8BES7"/>
<evidence type="ECO:0000256" key="1">
    <source>
        <dbReference type="ARBA" id="ARBA00023015"/>
    </source>
</evidence>
<dbReference type="InterPro" id="IPR018060">
    <property type="entry name" value="HTH_AraC"/>
</dbReference>
<dbReference type="PANTHER" id="PTHR47894:SF1">
    <property type="entry name" value="HTH-TYPE TRANSCRIPTIONAL REGULATOR VQSM"/>
    <property type="match status" value="1"/>
</dbReference>